<keyword evidence="2" id="KW-0645">Protease</keyword>
<dbReference type="PROSITE" id="PS00708">
    <property type="entry name" value="PRO_ENDOPEP_SER"/>
    <property type="match status" value="1"/>
</dbReference>
<reference evidence="9 10" key="1">
    <citation type="submission" date="2019-04" db="EMBL/GenBank/DDBJ databases">
        <title>Pedobacter sp. AR-3-17 sp. nov., isolated from Arctic soil.</title>
        <authorList>
            <person name="Dahal R.H."/>
            <person name="Kim D.-U."/>
        </authorList>
    </citation>
    <scope>NUCLEOTIDE SEQUENCE [LARGE SCALE GENOMIC DNA]</scope>
    <source>
        <strain evidence="9 10">AR-3-17</strain>
    </source>
</reference>
<dbReference type="InterPro" id="IPR001375">
    <property type="entry name" value="Peptidase_S9_cat"/>
</dbReference>
<evidence type="ECO:0000256" key="6">
    <source>
        <dbReference type="ARBA" id="ARBA00045885"/>
    </source>
</evidence>
<sequence length="661" mass="73449">MKKSILFCSLIACLGVAQAQNAKRKLHPNDVYRLQSIANPQVSPEGKWVLYSVSTPDSAKNKKQSDLFMVSWDGKDNFQLTYSEEGEGAATFSPDGKYISYLSSKKVDSVENSQIWLMDRRGGEAKQFTKVKGDLQSYLWSPDGSKIALVIKDEDLAAKKKSPTKAPIVANRYNYKQDIQGYTDSRPTHLYVLDVVSQKLTQITTGNYDEGQPTWSPDCSKIAFVSNRTADPDRNDNDDIYVVEAKAGAQIQQLTTWKGRDSRPSWSKDGKYIAYLRSTSDETFINYDQNILAIMNPDGANSKLLTKELDRPVGNPKWDNDSKSIAFLVDDDRQSYISSVDLATGKITKVIDGERSFSGLESHSAGKWLTSMSDPQHPANLFTLTNGVLNQITHVNEKWLSGIDLATVTGFKSKSKDGTIVSGLLLKPSDAGIKKLPLILFIHGGPVSQDEFSFDLTRQVLAAGGYAVAAVNYRGSNGRGIAFSKAIYGDWGNLEVQDLLGATDYLVKQGLVDGDKLGIGGWSYGGILTDYTIATDTRFKAGISGAGSAMQLSMYGIDQYMLQWNEEIGYPWVKKDLERYMKISYPFTHADKIKTPTLFMVGQNDFNVPSEGSEQMYAALKTLNIPTELVIYPNQFHGIGILSYQADRLKRYLDWYAKYLK</sequence>
<dbReference type="InterPro" id="IPR002471">
    <property type="entry name" value="Pept_S9_AS"/>
</dbReference>
<dbReference type="Proteomes" id="UP000308181">
    <property type="component" value="Unassembled WGS sequence"/>
</dbReference>
<feature type="domain" description="Peptidase S9 prolyl oligopeptidase catalytic" evidence="8">
    <location>
        <begin position="453"/>
        <end position="661"/>
    </location>
</feature>
<dbReference type="SUPFAM" id="SSF53474">
    <property type="entry name" value="alpha/beta-Hydrolases"/>
    <property type="match status" value="1"/>
</dbReference>
<evidence type="ECO:0000256" key="4">
    <source>
        <dbReference type="ARBA" id="ARBA00032284"/>
    </source>
</evidence>
<keyword evidence="2" id="KW-0720">Serine protease</keyword>
<proteinExistence type="predicted"/>
<dbReference type="InterPro" id="IPR029058">
    <property type="entry name" value="AB_hydrolase_fold"/>
</dbReference>
<dbReference type="PANTHER" id="PTHR42776:SF27">
    <property type="entry name" value="DIPEPTIDYL PEPTIDASE FAMILY MEMBER 6"/>
    <property type="match status" value="1"/>
</dbReference>
<dbReference type="Pfam" id="PF00326">
    <property type="entry name" value="Peptidase_S9"/>
    <property type="match status" value="1"/>
</dbReference>
<evidence type="ECO:0000256" key="3">
    <source>
        <dbReference type="ARBA" id="ARBA00022990"/>
    </source>
</evidence>
<keyword evidence="3" id="KW-0007">Acetylation</keyword>
<evidence type="ECO:0000256" key="7">
    <source>
        <dbReference type="SAM" id="SignalP"/>
    </source>
</evidence>
<dbReference type="InterPro" id="IPR011659">
    <property type="entry name" value="WD40"/>
</dbReference>
<dbReference type="GO" id="GO:0004252">
    <property type="term" value="F:serine-type endopeptidase activity"/>
    <property type="evidence" value="ECO:0007669"/>
    <property type="project" value="InterPro"/>
</dbReference>
<dbReference type="RefSeq" id="WP_136826566.1">
    <property type="nucleotide sequence ID" value="NZ_SWBP01000003.1"/>
</dbReference>
<dbReference type="InterPro" id="IPR011042">
    <property type="entry name" value="6-blade_b-propeller_TolB-like"/>
</dbReference>
<organism evidence="9 10">
    <name type="scientific">Pedobacter cryophilus</name>
    <dbReference type="NCBI Taxonomy" id="2571271"/>
    <lineage>
        <taxon>Bacteria</taxon>
        <taxon>Pseudomonadati</taxon>
        <taxon>Bacteroidota</taxon>
        <taxon>Sphingobacteriia</taxon>
        <taxon>Sphingobacteriales</taxon>
        <taxon>Sphingobacteriaceae</taxon>
        <taxon>Pedobacter</taxon>
    </lineage>
</organism>
<dbReference type="GO" id="GO:0006508">
    <property type="term" value="P:proteolysis"/>
    <property type="evidence" value="ECO:0007669"/>
    <property type="project" value="InterPro"/>
</dbReference>
<dbReference type="OrthoDB" id="9812921at2"/>
<gene>
    <name evidence="9" type="ORF">FA046_11325</name>
</gene>
<keyword evidence="7" id="KW-0732">Signal</keyword>
<dbReference type="Gene3D" id="3.40.50.1820">
    <property type="entry name" value="alpha/beta hydrolase"/>
    <property type="match status" value="1"/>
</dbReference>
<dbReference type="Gene3D" id="2.120.10.30">
    <property type="entry name" value="TolB, C-terminal domain"/>
    <property type="match status" value="3"/>
</dbReference>
<comment type="caution">
    <text evidence="9">The sequence shown here is derived from an EMBL/GenBank/DDBJ whole genome shotgun (WGS) entry which is preliminary data.</text>
</comment>
<evidence type="ECO:0000256" key="2">
    <source>
        <dbReference type="ARBA" id="ARBA00022825"/>
    </source>
</evidence>
<evidence type="ECO:0000313" key="9">
    <source>
        <dbReference type="EMBL" id="TKB97928.1"/>
    </source>
</evidence>
<dbReference type="AlphaFoldDB" id="A0A4U1BZI1"/>
<evidence type="ECO:0000259" key="8">
    <source>
        <dbReference type="Pfam" id="PF00326"/>
    </source>
</evidence>
<evidence type="ECO:0000256" key="1">
    <source>
        <dbReference type="ARBA" id="ARBA00022801"/>
    </source>
</evidence>
<evidence type="ECO:0000313" key="10">
    <source>
        <dbReference type="Proteomes" id="UP000308181"/>
    </source>
</evidence>
<feature type="chain" id="PRO_5020999211" description="Acyl-peptide hydrolase" evidence="7">
    <location>
        <begin position="20"/>
        <end position="661"/>
    </location>
</feature>
<name>A0A4U1BZI1_9SPHI</name>
<protein>
    <recommendedName>
        <fullName evidence="5">Acyl-peptide hydrolase</fullName>
    </recommendedName>
    <alternativeName>
        <fullName evidence="4">Acylaminoacyl-peptidase</fullName>
    </alternativeName>
</protein>
<dbReference type="SUPFAM" id="SSF82171">
    <property type="entry name" value="DPP6 N-terminal domain-like"/>
    <property type="match status" value="1"/>
</dbReference>
<dbReference type="PANTHER" id="PTHR42776">
    <property type="entry name" value="SERINE PEPTIDASE S9 FAMILY MEMBER"/>
    <property type="match status" value="1"/>
</dbReference>
<evidence type="ECO:0000256" key="5">
    <source>
        <dbReference type="ARBA" id="ARBA00032596"/>
    </source>
</evidence>
<accession>A0A4U1BZI1</accession>
<comment type="function">
    <text evidence="6">This enzyme catalyzes the hydrolysis of the N-terminal peptide bond of an N-acetylated peptide to generate an N-acetylated amino acid and a peptide with a free N-terminus. It preferentially cleaves off Ac-Ala, Ac-Met and Ac-Ser. Also, involved in the degradation of oxidized and glycated proteins.</text>
</comment>
<dbReference type="Pfam" id="PF07676">
    <property type="entry name" value="PD40"/>
    <property type="match status" value="3"/>
</dbReference>
<dbReference type="EMBL" id="SWBP01000003">
    <property type="protein sequence ID" value="TKB97928.1"/>
    <property type="molecule type" value="Genomic_DNA"/>
</dbReference>
<keyword evidence="10" id="KW-1185">Reference proteome</keyword>
<keyword evidence="1" id="KW-0378">Hydrolase</keyword>
<feature type="signal peptide" evidence="7">
    <location>
        <begin position="1"/>
        <end position="19"/>
    </location>
</feature>